<accession>A0ABD5NQN3</accession>
<comment type="caution">
    <text evidence="4">The sequence shown here is derived from an EMBL/GenBank/DDBJ whole genome shotgun (WGS) entry which is preliminary data.</text>
</comment>
<dbReference type="EMBL" id="JBHSAQ010000013">
    <property type="protein sequence ID" value="MFC3959424.1"/>
    <property type="molecule type" value="Genomic_DNA"/>
</dbReference>
<name>A0ABD5NQN3_9EURY</name>
<feature type="region of interest" description="Disordered" evidence="1">
    <location>
        <begin position="160"/>
        <end position="186"/>
    </location>
</feature>
<keyword evidence="2" id="KW-1133">Transmembrane helix</keyword>
<organism evidence="4 5">
    <name type="scientific">Halovivax cerinus</name>
    <dbReference type="NCBI Taxonomy" id="1487865"/>
    <lineage>
        <taxon>Archaea</taxon>
        <taxon>Methanobacteriati</taxon>
        <taxon>Methanobacteriota</taxon>
        <taxon>Stenosarchaea group</taxon>
        <taxon>Halobacteria</taxon>
        <taxon>Halobacteriales</taxon>
        <taxon>Natrialbaceae</taxon>
        <taxon>Halovivax</taxon>
    </lineage>
</organism>
<evidence type="ECO:0000259" key="3">
    <source>
        <dbReference type="Pfam" id="PF26496"/>
    </source>
</evidence>
<feature type="transmembrane region" description="Helical" evidence="2">
    <location>
        <begin position="25"/>
        <end position="48"/>
    </location>
</feature>
<evidence type="ECO:0000313" key="4">
    <source>
        <dbReference type="EMBL" id="MFC3959424.1"/>
    </source>
</evidence>
<reference evidence="4 5" key="1">
    <citation type="journal article" date="2019" name="Int. J. Syst. Evol. Microbiol.">
        <title>The Global Catalogue of Microorganisms (GCM) 10K type strain sequencing project: providing services to taxonomists for standard genome sequencing and annotation.</title>
        <authorList>
            <consortium name="The Broad Institute Genomics Platform"/>
            <consortium name="The Broad Institute Genome Sequencing Center for Infectious Disease"/>
            <person name="Wu L."/>
            <person name="Ma J."/>
        </authorList>
    </citation>
    <scope>NUCLEOTIDE SEQUENCE [LARGE SCALE GENOMIC DNA]</scope>
    <source>
        <strain evidence="4 5">IBRC-M 10256</strain>
    </source>
</reference>
<evidence type="ECO:0000256" key="2">
    <source>
        <dbReference type="SAM" id="Phobius"/>
    </source>
</evidence>
<evidence type="ECO:0000313" key="5">
    <source>
        <dbReference type="Proteomes" id="UP001595846"/>
    </source>
</evidence>
<dbReference type="RefSeq" id="WP_256532940.1">
    <property type="nucleotide sequence ID" value="NZ_CP101824.1"/>
</dbReference>
<keyword evidence="2" id="KW-0812">Transmembrane</keyword>
<gene>
    <name evidence="4" type="ORF">ACFOUR_13755</name>
</gene>
<feature type="domain" description="DUF8163" evidence="3">
    <location>
        <begin position="14"/>
        <end position="159"/>
    </location>
</feature>
<feature type="compositionally biased region" description="Basic and acidic residues" evidence="1">
    <location>
        <begin position="168"/>
        <end position="186"/>
    </location>
</feature>
<protein>
    <recommendedName>
        <fullName evidence="3">DUF8163 domain-containing protein</fullName>
    </recommendedName>
</protein>
<keyword evidence="5" id="KW-1185">Reference proteome</keyword>
<dbReference type="Proteomes" id="UP001595846">
    <property type="component" value="Unassembled WGS sequence"/>
</dbReference>
<sequence length="186" mass="19056">MTPSRPTLRRAGRDVVRRVASSVPIALALVIQAVALVTVVGPIGLAAVATSATAWLLRGAPYALAAGHVVLVPLLPATLDSLEILTVESGFVALLGLSLLRGPSPRRALAAAAGALVASGGAAWLVLSHGGRWHGALAGGLVLATIGYVCHRTQVVRYGRHTAPEPPRSPDTESTTHLDSTTHSDP</sequence>
<dbReference type="GeneID" id="73902047"/>
<feature type="transmembrane region" description="Helical" evidence="2">
    <location>
        <begin position="133"/>
        <end position="150"/>
    </location>
</feature>
<evidence type="ECO:0000256" key="1">
    <source>
        <dbReference type="SAM" id="MobiDB-lite"/>
    </source>
</evidence>
<feature type="transmembrane region" description="Helical" evidence="2">
    <location>
        <begin position="107"/>
        <end position="127"/>
    </location>
</feature>
<feature type="transmembrane region" description="Helical" evidence="2">
    <location>
        <begin position="81"/>
        <end position="100"/>
    </location>
</feature>
<dbReference type="Pfam" id="PF26496">
    <property type="entry name" value="DUF8163"/>
    <property type="match status" value="1"/>
</dbReference>
<dbReference type="InterPro" id="IPR058477">
    <property type="entry name" value="DUF8163"/>
</dbReference>
<keyword evidence="2" id="KW-0472">Membrane</keyword>
<dbReference type="AlphaFoldDB" id="A0ABD5NQN3"/>
<proteinExistence type="predicted"/>